<feature type="transmembrane region" description="Helical" evidence="1">
    <location>
        <begin position="465"/>
        <end position="486"/>
    </location>
</feature>
<feature type="transmembrane region" description="Helical" evidence="1">
    <location>
        <begin position="255"/>
        <end position="276"/>
    </location>
</feature>
<organism evidence="2 3">
    <name type="scientific">Azospira oryzae</name>
    <dbReference type="NCBI Taxonomy" id="146939"/>
    <lineage>
        <taxon>Bacteria</taxon>
        <taxon>Pseudomonadati</taxon>
        <taxon>Pseudomonadota</taxon>
        <taxon>Betaproteobacteria</taxon>
        <taxon>Rhodocyclales</taxon>
        <taxon>Rhodocyclaceae</taxon>
        <taxon>Azospira</taxon>
    </lineage>
</organism>
<evidence type="ECO:0000313" key="2">
    <source>
        <dbReference type="EMBL" id="RZT89673.1"/>
    </source>
</evidence>
<dbReference type="Pfam" id="PF03929">
    <property type="entry name" value="PepSY_TM"/>
    <property type="match status" value="1"/>
</dbReference>
<keyword evidence="3" id="KW-1185">Reference proteome</keyword>
<sequence length="494" mass="54949">MKRLLFLGHRWLGIALCLFMALWFLSGVVMMYVGYPKLGTAERLQTLPPLASAGCCVNLEQALAALPAGARPRSLRLTSIGGRPVFIAGLEKNRFAAISGHDGKAVGSIGAEAALAAARAFLPGQPARYLEALQEDAWTHSRALDGHRPLHVVEMDGSDDGRGRTLLYVSASTGEVVRDASATERTWNWLGAWLHWLYPLRGGALDGWWTEIIIYTSLAATLLALSGLVVGLLRWRRRPYANGSRSPYRKAMLRWHHWLGLIFGLLTFTWILSGLLSVNPWKVFDAGTPKPAPARLELAAGTDAPGIGEVLQRFRADGLEARELEWLTFAGTTYVQARDGQGHSRLLSWQRQGVVQAALAPGVLEAGGRQLLPQAGLAATHLQTEYDWHYYQRTYHSMTGHMEKALPVLRLEFDDPAHTWLYLDPRNGALVQRLDDRLRLKRWLFALFHSWDWLPLLQHRPLWDILLIVASLGGFLVSLSGLVIGLRRLARPRG</sequence>
<evidence type="ECO:0000256" key="1">
    <source>
        <dbReference type="SAM" id="Phobius"/>
    </source>
</evidence>
<accession>A0ABY0IQ17</accession>
<name>A0ABY0IQ17_9RHOO</name>
<dbReference type="PANTHER" id="PTHR34219">
    <property type="entry name" value="IRON-REGULATED INNER MEMBRANE PROTEIN-RELATED"/>
    <property type="match status" value="1"/>
</dbReference>
<evidence type="ECO:0000313" key="3">
    <source>
        <dbReference type="Proteomes" id="UP000292136"/>
    </source>
</evidence>
<keyword evidence="1" id="KW-1133">Transmembrane helix</keyword>
<dbReference type="InterPro" id="IPR005625">
    <property type="entry name" value="PepSY-ass_TM"/>
</dbReference>
<dbReference type="EMBL" id="SHKM01000001">
    <property type="protein sequence ID" value="RZT89673.1"/>
    <property type="molecule type" value="Genomic_DNA"/>
</dbReference>
<feature type="transmembrane region" description="Helical" evidence="1">
    <location>
        <begin position="212"/>
        <end position="235"/>
    </location>
</feature>
<protein>
    <submittedName>
        <fullName evidence="2">PepSY-associated transmembrane protein</fullName>
    </submittedName>
</protein>
<gene>
    <name evidence="2" type="ORF">EV678_0466</name>
</gene>
<proteinExistence type="predicted"/>
<keyword evidence="1" id="KW-0472">Membrane</keyword>
<dbReference type="PANTHER" id="PTHR34219:SF6">
    <property type="entry name" value="BLR3280 PROTEIN"/>
    <property type="match status" value="1"/>
</dbReference>
<keyword evidence="1 2" id="KW-0812">Transmembrane</keyword>
<feature type="transmembrane region" description="Helical" evidence="1">
    <location>
        <begin position="12"/>
        <end position="35"/>
    </location>
</feature>
<comment type="caution">
    <text evidence="2">The sequence shown here is derived from an EMBL/GenBank/DDBJ whole genome shotgun (WGS) entry which is preliminary data.</text>
</comment>
<dbReference type="Proteomes" id="UP000292136">
    <property type="component" value="Unassembled WGS sequence"/>
</dbReference>
<reference evidence="2 3" key="1">
    <citation type="submission" date="2019-02" db="EMBL/GenBank/DDBJ databases">
        <title>Genomic Encyclopedia of Type Strains, Phase IV (KMG-IV): sequencing the most valuable type-strain genomes for metagenomic binning, comparative biology and taxonomic classification.</title>
        <authorList>
            <person name="Goeker M."/>
        </authorList>
    </citation>
    <scope>NUCLEOTIDE SEQUENCE [LARGE SCALE GENOMIC DNA]</scope>
    <source>
        <strain evidence="2 3">DSM 21223</strain>
    </source>
</reference>
<dbReference type="RefSeq" id="WP_130458370.1">
    <property type="nucleotide sequence ID" value="NZ_SHKM01000001.1"/>
</dbReference>